<protein>
    <submittedName>
        <fullName evidence="1">Uncharacterized protein</fullName>
    </submittedName>
</protein>
<proteinExistence type="predicted"/>
<accession>A0A0S2ZJY9</accession>
<dbReference type="OrthoDB" id="9204489at2"/>
<dbReference type="Proteomes" id="UP000063275">
    <property type="component" value="Chromosome"/>
</dbReference>
<dbReference type="EMBL" id="CP013331">
    <property type="protein sequence ID" value="ALQ39150.1"/>
    <property type="molecule type" value="Genomic_DNA"/>
</dbReference>
<organism evidence="1">
    <name type="scientific">Fusobacterium hwasookii ChDC F174</name>
    <dbReference type="NCBI Taxonomy" id="1307442"/>
    <lineage>
        <taxon>Bacteria</taxon>
        <taxon>Fusobacteriati</taxon>
        <taxon>Fusobacteriota</taxon>
        <taxon>Fusobacteriia</taxon>
        <taxon>Fusobacteriales</taxon>
        <taxon>Fusobacteriaceae</taxon>
        <taxon>Fusobacterium</taxon>
    </lineage>
</organism>
<gene>
    <name evidence="1" type="ORF">RN87_00865</name>
</gene>
<evidence type="ECO:0000313" key="1">
    <source>
        <dbReference type="EMBL" id="ALQ39150.1"/>
    </source>
</evidence>
<evidence type="ECO:0000313" key="2">
    <source>
        <dbReference type="Proteomes" id="UP000063275"/>
    </source>
</evidence>
<dbReference type="RefSeq" id="WP_029493661.1">
    <property type="nucleotide sequence ID" value="NZ_ATKF01000096.1"/>
</dbReference>
<sequence>MNEELKRKLKKIYDYENNIDFDPFGKSYVRHKPSIREIDKECIEYIKTKIDNVELKRLVLYLKKEEIKNSIKKHEYGIEKEINKLEILRKEILENDEFIAEEKRIKNWNEEVHNKPIKKLENLYKEINQENIYKFIIEKYNENIESYKLTEKITKVFNQEDYLYANILELLLKEIYKEEEPYYEINEKNNRLKETYEFIDEDEQYKKYGLLKLNSNRNLEKPMLNSPPYYIHDNRKGYIVLDSRILDEALIKLYYLKQDNLITDLSLRANYYKRIQENRRILIYEERAFGKYFSFENLKNLIPTKLYSTVTNNSLWINIKNRSITFEELLDDFEIEDKKEFIKTQVIHCEYFEDKEEFYISHIDHEYIFYSFDEYEERIKDIEQKGNIKKKLKTFKVDNSRIPFIIDNKNILLFFLNQYFKSKDLLLEYFQKYE</sequence>
<reference evidence="1 2" key="1">
    <citation type="submission" date="2015-11" db="EMBL/GenBank/DDBJ databases">
        <authorList>
            <person name="Zhang Y."/>
            <person name="Guo Z."/>
        </authorList>
    </citation>
    <scope>NUCLEOTIDE SEQUENCE [LARGE SCALE GENOMIC DNA]</scope>
    <source>
        <strain evidence="1 2">ChDC F174</strain>
    </source>
</reference>
<dbReference type="AlphaFoldDB" id="A0A0S2ZJY9"/>
<dbReference type="KEGG" id="fhw:RN87_00865"/>
<name>A0A0S2ZJY9_9FUSO</name>